<dbReference type="Proteomes" id="UP001530293">
    <property type="component" value="Unassembled WGS sequence"/>
</dbReference>
<evidence type="ECO:0000256" key="1">
    <source>
        <dbReference type="ARBA" id="ARBA00004308"/>
    </source>
</evidence>
<dbReference type="Pfam" id="PF04652">
    <property type="entry name" value="Vta1"/>
    <property type="match status" value="1"/>
</dbReference>
<name>A0ABD3MI03_9STRA</name>
<evidence type="ECO:0000259" key="4">
    <source>
        <dbReference type="Pfam" id="PF04652"/>
    </source>
</evidence>
<proteinExistence type="predicted"/>
<evidence type="ECO:0000256" key="3">
    <source>
        <dbReference type="SAM" id="MobiDB-lite"/>
    </source>
</evidence>
<dbReference type="GO" id="GO:0012505">
    <property type="term" value="C:endomembrane system"/>
    <property type="evidence" value="ECO:0007669"/>
    <property type="project" value="UniProtKB-SubCell"/>
</dbReference>
<keyword evidence="2" id="KW-0472">Membrane</keyword>
<comment type="caution">
    <text evidence="5">The sequence shown here is derived from an EMBL/GenBank/DDBJ whole genome shotgun (WGS) entry which is preliminary data.</text>
</comment>
<gene>
    <name evidence="5" type="ORF">ACHAWU_003235</name>
</gene>
<comment type="subcellular location">
    <subcellularLocation>
        <location evidence="1">Endomembrane system</location>
    </subcellularLocation>
</comment>
<dbReference type="InterPro" id="IPR039431">
    <property type="entry name" value="Vta1/CALS_N"/>
</dbReference>
<evidence type="ECO:0000256" key="2">
    <source>
        <dbReference type="ARBA" id="ARBA00023136"/>
    </source>
</evidence>
<evidence type="ECO:0000313" key="6">
    <source>
        <dbReference type="Proteomes" id="UP001530293"/>
    </source>
</evidence>
<protein>
    <recommendedName>
        <fullName evidence="4">Vta1/callose synthase N-terminal domain-containing protein</fullName>
    </recommendedName>
</protein>
<dbReference type="PANTHER" id="PTHR46009:SF1">
    <property type="entry name" value="VACUOLAR PROTEIN SORTING-ASSOCIATED PROTEIN VTA1 HOMOLOG"/>
    <property type="match status" value="1"/>
</dbReference>
<dbReference type="PANTHER" id="PTHR46009">
    <property type="entry name" value="VACUOLAR PROTEIN SORTING-ASSOCIATED PROTEIN VTA1 HOMOLOG"/>
    <property type="match status" value="1"/>
</dbReference>
<dbReference type="InterPro" id="IPR023175">
    <property type="entry name" value="Vta1/CALS_N_sf"/>
</dbReference>
<evidence type="ECO:0000313" key="5">
    <source>
        <dbReference type="EMBL" id="KAL3763569.1"/>
    </source>
</evidence>
<feature type="domain" description="Vta1/callose synthase N-terminal" evidence="4">
    <location>
        <begin position="22"/>
        <end position="178"/>
    </location>
</feature>
<reference evidence="5 6" key="1">
    <citation type="submission" date="2024-10" db="EMBL/GenBank/DDBJ databases">
        <title>Updated reference genomes for cyclostephanoid diatoms.</title>
        <authorList>
            <person name="Roberts W.R."/>
            <person name="Alverson A.J."/>
        </authorList>
    </citation>
    <scope>NUCLEOTIDE SEQUENCE [LARGE SCALE GENOMIC DNA]</scope>
    <source>
        <strain evidence="5 6">AJA232-27</strain>
    </source>
</reference>
<feature type="region of interest" description="Disordered" evidence="3">
    <location>
        <begin position="281"/>
        <end position="305"/>
    </location>
</feature>
<keyword evidence="6" id="KW-1185">Reference proteome</keyword>
<sequence length="349" mass="38424">MVPPRSSTSSTSPSTPDSLKRIKVFLNRANELDLDKDNPESRVLAYNCRQYAVHVGIPLAGQDESARQNLSMILYDLEKEKDALSVLSKDEHWQICRKVADKVLTKADAEDRAGMANEVTAKTFYVAATFFEVLQLFYPSEGQEEEVNDETVNRITEEEQRLLYCRWKAREILKAIKEGQTPTPGGYHQQLQQEQQQDVLVDSEQSVMSPQPTTLLDDLPTAPPLFAASDLFHGRVAPVDSPFNNDGCGGGFEMNLNGDATPAENLAARNATKENKEVDITPVSASPLSSPPRRSSTLSSSTSAATTTLSKAKLADAVELTTFALAALRQGEVELGRDRLERALGLLRR</sequence>
<organism evidence="5 6">
    <name type="scientific">Discostella pseudostelligera</name>
    <dbReference type="NCBI Taxonomy" id="259834"/>
    <lineage>
        <taxon>Eukaryota</taxon>
        <taxon>Sar</taxon>
        <taxon>Stramenopiles</taxon>
        <taxon>Ochrophyta</taxon>
        <taxon>Bacillariophyta</taxon>
        <taxon>Coscinodiscophyceae</taxon>
        <taxon>Thalassiosirophycidae</taxon>
        <taxon>Stephanodiscales</taxon>
        <taxon>Stephanodiscaceae</taxon>
        <taxon>Discostella</taxon>
    </lineage>
</organism>
<feature type="compositionally biased region" description="Low complexity" evidence="3">
    <location>
        <begin position="284"/>
        <end position="305"/>
    </location>
</feature>
<dbReference type="AlphaFoldDB" id="A0ABD3MI03"/>
<dbReference type="Gene3D" id="1.25.40.270">
    <property type="entry name" value="Vacuolar protein sorting-associated protein vta1"/>
    <property type="match status" value="1"/>
</dbReference>
<dbReference type="EMBL" id="JALLBG020000120">
    <property type="protein sequence ID" value="KAL3763569.1"/>
    <property type="molecule type" value="Genomic_DNA"/>
</dbReference>
<accession>A0ABD3MI03</accession>
<dbReference type="InterPro" id="IPR044538">
    <property type="entry name" value="Vta1-like"/>
</dbReference>